<dbReference type="Gene3D" id="2.40.40.20">
    <property type="match status" value="1"/>
</dbReference>
<dbReference type="SUPFAM" id="SSF64484">
    <property type="entry name" value="beta and beta-prime subunits of DNA dependent RNA-polymerase"/>
    <property type="match status" value="1"/>
</dbReference>
<accession>A0A2G9U114</accession>
<proteinExistence type="predicted"/>
<name>A0A2G9U114_TELCI</name>
<keyword evidence="2" id="KW-1185">Reference proteome</keyword>
<dbReference type="OrthoDB" id="5874943at2759"/>
<sequence>VFMTEEEELQMFAELDKLISDRAGRPLSGLSAETPCKNTVDLRKTVIKNFLRDHLFKRKARCPLCKGFNGQVRNDGARCVLIDFTVHGKKRKKLDIYKSGFEGEGIEEEVDSSDNKTTMLNDTAYGTADVSEGALELQMRSVQSGACEKELDKHDQNRIPGIKQILEKKQGLFRMNMMGKRVNFACRSVAAFFPYTYI</sequence>
<reference evidence="1 2" key="1">
    <citation type="submission" date="2015-09" db="EMBL/GenBank/DDBJ databases">
        <title>Draft genome of the parasitic nematode Teladorsagia circumcincta isolate WARC Sus (inbred).</title>
        <authorList>
            <person name="Mitreva M."/>
        </authorList>
    </citation>
    <scope>NUCLEOTIDE SEQUENCE [LARGE SCALE GENOMIC DNA]</scope>
    <source>
        <strain evidence="1 2">S</strain>
    </source>
</reference>
<evidence type="ECO:0000313" key="1">
    <source>
        <dbReference type="EMBL" id="PIO63402.1"/>
    </source>
</evidence>
<gene>
    <name evidence="1" type="ORF">TELCIR_14999</name>
</gene>
<feature type="non-terminal residue" evidence="1">
    <location>
        <position position="1"/>
    </location>
</feature>
<protein>
    <submittedName>
        <fullName evidence="1">Uncharacterized protein</fullName>
    </submittedName>
</protein>
<dbReference type="Proteomes" id="UP000230423">
    <property type="component" value="Unassembled WGS sequence"/>
</dbReference>
<dbReference type="EMBL" id="KZ350946">
    <property type="protein sequence ID" value="PIO63402.1"/>
    <property type="molecule type" value="Genomic_DNA"/>
</dbReference>
<dbReference type="AlphaFoldDB" id="A0A2G9U114"/>
<evidence type="ECO:0000313" key="2">
    <source>
        <dbReference type="Proteomes" id="UP000230423"/>
    </source>
</evidence>
<organism evidence="1 2">
    <name type="scientific">Teladorsagia circumcincta</name>
    <name type="common">Brown stomach worm</name>
    <name type="synonym">Ostertagia circumcincta</name>
    <dbReference type="NCBI Taxonomy" id="45464"/>
    <lineage>
        <taxon>Eukaryota</taxon>
        <taxon>Metazoa</taxon>
        <taxon>Ecdysozoa</taxon>
        <taxon>Nematoda</taxon>
        <taxon>Chromadorea</taxon>
        <taxon>Rhabditida</taxon>
        <taxon>Rhabditina</taxon>
        <taxon>Rhabditomorpha</taxon>
        <taxon>Strongyloidea</taxon>
        <taxon>Trichostrongylidae</taxon>
        <taxon>Teladorsagia</taxon>
    </lineage>
</organism>